<keyword evidence="22" id="KW-1185">Reference proteome</keyword>
<dbReference type="InterPro" id="IPR046956">
    <property type="entry name" value="RLP23-like"/>
</dbReference>
<evidence type="ECO:0000256" key="10">
    <source>
        <dbReference type="ARBA" id="ARBA00022729"/>
    </source>
</evidence>
<keyword evidence="8" id="KW-0433">Leucine-rich repeat</keyword>
<dbReference type="InterPro" id="IPR001611">
    <property type="entry name" value="Leu-rich_rpt"/>
</dbReference>
<evidence type="ECO:0000313" key="22">
    <source>
        <dbReference type="Proteomes" id="UP001374535"/>
    </source>
</evidence>
<dbReference type="Gene3D" id="3.80.10.10">
    <property type="entry name" value="Ribonuclease Inhibitor"/>
    <property type="match status" value="4"/>
</dbReference>
<evidence type="ECO:0000256" key="4">
    <source>
        <dbReference type="ARBA" id="ARBA00009592"/>
    </source>
</evidence>
<feature type="domain" description="Leucine-rich repeat-containing N-terminal plant-type" evidence="20">
    <location>
        <begin position="56"/>
        <end position="96"/>
    </location>
</feature>
<dbReference type="FunFam" id="3.80.10.10:FF:000111">
    <property type="entry name" value="LRR receptor-like serine/threonine-protein kinase ERECTA"/>
    <property type="match status" value="1"/>
</dbReference>
<evidence type="ECO:0000256" key="12">
    <source>
        <dbReference type="ARBA" id="ARBA00022821"/>
    </source>
</evidence>
<dbReference type="PANTHER" id="PTHR48063:SF98">
    <property type="entry name" value="LRR RECEPTOR-LIKE SERINE_THREONINE-PROTEIN KINASE FLS2"/>
    <property type="match status" value="1"/>
</dbReference>
<keyword evidence="12" id="KW-0611">Plant defense</keyword>
<dbReference type="FunFam" id="3.80.10.10:FF:000041">
    <property type="entry name" value="LRR receptor-like serine/threonine-protein kinase ERECTA"/>
    <property type="match status" value="2"/>
</dbReference>
<keyword evidence="6" id="KW-0134">Cell wall</keyword>
<keyword evidence="17" id="KW-0325">Glycoprotein</keyword>
<keyword evidence="9 19" id="KW-0812">Transmembrane</keyword>
<gene>
    <name evidence="21" type="ORF">V8G54_013254</name>
</gene>
<evidence type="ECO:0000256" key="1">
    <source>
        <dbReference type="ARBA" id="ARBA00004170"/>
    </source>
</evidence>
<evidence type="ECO:0000256" key="6">
    <source>
        <dbReference type="ARBA" id="ARBA00022512"/>
    </source>
</evidence>
<dbReference type="PRINTS" id="PR00019">
    <property type="entry name" value="LEURICHRPT"/>
</dbReference>
<keyword evidence="10" id="KW-0732">Signal</keyword>
<keyword evidence="14 19" id="KW-0472">Membrane</keyword>
<evidence type="ECO:0000259" key="20">
    <source>
        <dbReference type="Pfam" id="PF08263"/>
    </source>
</evidence>
<protein>
    <recommendedName>
        <fullName evidence="20">Leucine-rich repeat-containing N-terminal plant-type domain-containing protein</fullName>
    </recommendedName>
</protein>
<keyword evidence="13 19" id="KW-1133">Transmembrane helix</keyword>
<evidence type="ECO:0000256" key="5">
    <source>
        <dbReference type="ARBA" id="ARBA00022475"/>
    </source>
</evidence>
<dbReference type="SUPFAM" id="SSF52058">
    <property type="entry name" value="L domain-like"/>
    <property type="match status" value="2"/>
</dbReference>
<evidence type="ECO:0000256" key="7">
    <source>
        <dbReference type="ARBA" id="ARBA00022525"/>
    </source>
</evidence>
<dbReference type="AlphaFoldDB" id="A0AAQ3NUD2"/>
<dbReference type="PANTHER" id="PTHR48063">
    <property type="entry name" value="LRR RECEPTOR-LIKE KINASE"/>
    <property type="match status" value="1"/>
</dbReference>
<proteinExistence type="inferred from homology"/>
<dbReference type="PROSITE" id="PS51450">
    <property type="entry name" value="LRR"/>
    <property type="match status" value="2"/>
</dbReference>
<keyword evidence="5" id="KW-1003">Cell membrane</keyword>
<dbReference type="Proteomes" id="UP001374535">
    <property type="component" value="Chromosome 4"/>
</dbReference>
<evidence type="ECO:0000256" key="8">
    <source>
        <dbReference type="ARBA" id="ARBA00022614"/>
    </source>
</evidence>
<name>A0AAQ3NUD2_VIGMU</name>
<comment type="similarity">
    <text evidence="18">Belongs to the polygalacturonase-inhibiting protein family.</text>
</comment>
<evidence type="ECO:0000256" key="3">
    <source>
        <dbReference type="ARBA" id="ARBA00004251"/>
    </source>
</evidence>
<dbReference type="InterPro" id="IPR032675">
    <property type="entry name" value="LRR_dom_sf"/>
</dbReference>
<evidence type="ECO:0000313" key="21">
    <source>
        <dbReference type="EMBL" id="WVZ15688.1"/>
    </source>
</evidence>
<evidence type="ECO:0000256" key="17">
    <source>
        <dbReference type="ARBA" id="ARBA00023180"/>
    </source>
</evidence>
<evidence type="ECO:0000256" key="19">
    <source>
        <dbReference type="SAM" id="Phobius"/>
    </source>
</evidence>
<evidence type="ECO:0000256" key="9">
    <source>
        <dbReference type="ARBA" id="ARBA00022692"/>
    </source>
</evidence>
<dbReference type="Pfam" id="PF08263">
    <property type="entry name" value="LRRNT_2"/>
    <property type="match status" value="1"/>
</dbReference>
<dbReference type="FunFam" id="3.80.10.10:FF:000400">
    <property type="entry name" value="Nuclear pore complex protein NUP107"/>
    <property type="match status" value="1"/>
</dbReference>
<dbReference type="SUPFAM" id="SSF52047">
    <property type="entry name" value="RNI-like"/>
    <property type="match status" value="1"/>
</dbReference>
<feature type="transmembrane region" description="Helical" evidence="19">
    <location>
        <begin position="1089"/>
        <end position="1112"/>
    </location>
</feature>
<dbReference type="InterPro" id="IPR013210">
    <property type="entry name" value="LRR_N_plant-typ"/>
</dbReference>
<keyword evidence="16" id="KW-0675">Receptor</keyword>
<evidence type="ECO:0000256" key="2">
    <source>
        <dbReference type="ARBA" id="ARBA00004191"/>
    </source>
</evidence>
<dbReference type="GO" id="GO:0006952">
    <property type="term" value="P:defense response"/>
    <property type="evidence" value="ECO:0007669"/>
    <property type="project" value="UniProtKB-KW"/>
</dbReference>
<evidence type="ECO:0000256" key="13">
    <source>
        <dbReference type="ARBA" id="ARBA00022989"/>
    </source>
</evidence>
<dbReference type="EMBL" id="CP144697">
    <property type="protein sequence ID" value="WVZ15688.1"/>
    <property type="molecule type" value="Genomic_DNA"/>
</dbReference>
<dbReference type="GO" id="GO:0005886">
    <property type="term" value="C:plasma membrane"/>
    <property type="evidence" value="ECO:0007669"/>
    <property type="project" value="UniProtKB-SubCell"/>
</dbReference>
<keyword evidence="15" id="KW-1015">Disulfide bond</keyword>
<organism evidence="21 22">
    <name type="scientific">Vigna mungo</name>
    <name type="common">Black gram</name>
    <name type="synonym">Phaseolus mungo</name>
    <dbReference type="NCBI Taxonomy" id="3915"/>
    <lineage>
        <taxon>Eukaryota</taxon>
        <taxon>Viridiplantae</taxon>
        <taxon>Streptophyta</taxon>
        <taxon>Embryophyta</taxon>
        <taxon>Tracheophyta</taxon>
        <taxon>Spermatophyta</taxon>
        <taxon>Magnoliopsida</taxon>
        <taxon>eudicotyledons</taxon>
        <taxon>Gunneridae</taxon>
        <taxon>Pentapetalae</taxon>
        <taxon>rosids</taxon>
        <taxon>fabids</taxon>
        <taxon>Fabales</taxon>
        <taxon>Fabaceae</taxon>
        <taxon>Papilionoideae</taxon>
        <taxon>50 kb inversion clade</taxon>
        <taxon>NPAAA clade</taxon>
        <taxon>indigoferoid/millettioid clade</taxon>
        <taxon>Phaseoleae</taxon>
        <taxon>Vigna</taxon>
    </lineage>
</organism>
<dbReference type="InterPro" id="IPR003591">
    <property type="entry name" value="Leu-rich_rpt_typical-subtyp"/>
</dbReference>
<evidence type="ECO:0000256" key="11">
    <source>
        <dbReference type="ARBA" id="ARBA00022737"/>
    </source>
</evidence>
<comment type="subcellular location">
    <subcellularLocation>
        <location evidence="3">Cell membrane</location>
        <topology evidence="3">Single-pass type I membrane protein</topology>
    </subcellularLocation>
    <subcellularLocation>
        <location evidence="1">Membrane</location>
        <topology evidence="1">Peripheral membrane protein</topology>
    </subcellularLocation>
    <subcellularLocation>
        <location evidence="2">Secreted</location>
        <location evidence="2">Cell wall</location>
    </subcellularLocation>
</comment>
<evidence type="ECO:0000256" key="14">
    <source>
        <dbReference type="ARBA" id="ARBA00023136"/>
    </source>
</evidence>
<reference evidence="21 22" key="1">
    <citation type="journal article" date="2023" name="Life. Sci Alliance">
        <title>Evolutionary insights into 3D genome organization and epigenetic landscape of Vigna mungo.</title>
        <authorList>
            <person name="Junaid A."/>
            <person name="Singh B."/>
            <person name="Bhatia S."/>
        </authorList>
    </citation>
    <scope>NUCLEOTIDE SEQUENCE [LARGE SCALE GENOMIC DNA]</scope>
    <source>
        <strain evidence="21">Urdbean</strain>
    </source>
</reference>
<evidence type="ECO:0000256" key="18">
    <source>
        <dbReference type="ARBA" id="ARBA00038043"/>
    </source>
</evidence>
<dbReference type="SMART" id="SM00369">
    <property type="entry name" value="LRR_TYP"/>
    <property type="match status" value="6"/>
</dbReference>
<comment type="similarity">
    <text evidence="4">Belongs to the RLP family.</text>
</comment>
<evidence type="ECO:0000256" key="15">
    <source>
        <dbReference type="ARBA" id="ARBA00023157"/>
    </source>
</evidence>
<keyword evidence="7" id="KW-0964">Secreted</keyword>
<accession>A0AAQ3NUD2</accession>
<evidence type="ECO:0000256" key="16">
    <source>
        <dbReference type="ARBA" id="ARBA00023170"/>
    </source>
</evidence>
<sequence>MSLPMVCESAKDCIIERVSCYFCDPRIHFEKFLLYTEEFAQHIAGNESGDAKCREKERQALLNFKQSLIDYYGILSTWTNHQNNTDCCKWKGIQCNIQTGHVILLDLRSLNTQYLRGPINLTSLIQLQYIQHLDLSNNDFLWNLIPSTIGSFTNLQYLNLSCSAFSGRIPFQLGNLSLLRYLDLGRNSLLGPVPFQIGNLRQLQYLHLGRNALSGEVPFQLGNLNRLQYLDLGGNYLSGEIPFQLSNINRLEYLNLGGNFLSGAIPFQLSNLNRLQDLHLGWNFLSGAIPFQLTIPFRNGNLPNLQTLRLSGDFDIEAEDSQWLSNLHFLTSLKLGSLHNLSSSRQWLQAISELIPNLVELRLVDCSLSDTNIKSLFHPHSNVSTSLAVLDLSFNVLTSSTFQLLFNFSLYLQELYFTDNDIALSTFLYPNFPSLNILDLSRNNLTALVFGGNFNFGSKLRELYLYNCSLTDQSFPISFASTINSSSSLVILNLSFNLLKSSTVFYWLLNCTTNLQTLYLYNNILESPIPEGFGKVMNYKDFMSPGINYKARFRLSLETCADCGPYPSEITSLMEKFLISFKILRGATNTYFRGNFLNGDVTESHLFNFSNLDVLSLSYNSLSVKFVSTWIPPFQVTQLDLASCELGPSFPGWLQTQNSLMWLDISDNELNDSVPAWFWNNLQNLIELNMSHNNLNGAIPDMPLKLPYTPSIILNSNQFKGAIPSFLQQASELLFSKNKFSDLCSLLSNQITTPNLATLDLSNNQIKGQIPDCWQSLNRLLFLDLSNNEFSGNIPISMGNLVKLEVLVIRKNNLTGELPSSLKNCTNLIMLDVGENKLSGPIPSWLGESLQQIIILNMQGNIFSEHFPIELCYLRYIQLLNLSRNKLSKVIPACLKNFTAMSEKSINRSEIEELIYGEIYDPFMSFDYRLDIAWIWKGVEQVFRDPQMKLKSIDLSCNDLSGEIPKEVASLVGLVSLNLSSNNLSGEIPFGIGNLSSLESLDLSRNHLYGRIPSLSQLDFLGKLNLSYNSLSGRIPLGRHLQTFEGSSFEGNINLCGEQRNKSCPGDYSTAKTEAGTEKDGDDSVFYEALYMSMGMGFFIGFWGLLGQILIWKPWRIAYLRFLNKLTHEIQLR</sequence>
<dbReference type="Pfam" id="PF00560">
    <property type="entry name" value="LRR_1"/>
    <property type="match status" value="13"/>
</dbReference>
<keyword evidence="11" id="KW-0677">Repeat</keyword>